<dbReference type="Gene3D" id="3.40.50.150">
    <property type="entry name" value="Vaccinia Virus protein VP39"/>
    <property type="match status" value="1"/>
</dbReference>
<feature type="region of interest" description="Disordered" evidence="1">
    <location>
        <begin position="1"/>
        <end position="21"/>
    </location>
</feature>
<dbReference type="EMBL" id="JBJYXY010000001">
    <property type="protein sequence ID" value="MFN2976179.1"/>
    <property type="molecule type" value="Genomic_DNA"/>
</dbReference>
<dbReference type="RefSeq" id="WP_263412331.1">
    <property type="nucleotide sequence ID" value="NZ_BAABBH010000001.1"/>
</dbReference>
<dbReference type="GO" id="GO:0032259">
    <property type="term" value="P:methylation"/>
    <property type="evidence" value="ECO:0007669"/>
    <property type="project" value="UniProtKB-KW"/>
</dbReference>
<evidence type="ECO:0000256" key="1">
    <source>
        <dbReference type="SAM" id="MobiDB-lite"/>
    </source>
</evidence>
<dbReference type="SUPFAM" id="SSF53335">
    <property type="entry name" value="S-adenosyl-L-methionine-dependent methyltransferases"/>
    <property type="match status" value="1"/>
</dbReference>
<dbReference type="Pfam" id="PF13489">
    <property type="entry name" value="Methyltransf_23"/>
    <property type="match status" value="1"/>
</dbReference>
<dbReference type="InterPro" id="IPR029063">
    <property type="entry name" value="SAM-dependent_MTases_sf"/>
</dbReference>
<keyword evidence="2" id="KW-0808">Transferase</keyword>
<proteinExistence type="predicted"/>
<dbReference type="GO" id="GO:0008168">
    <property type="term" value="F:methyltransferase activity"/>
    <property type="evidence" value="ECO:0007669"/>
    <property type="project" value="UniProtKB-KW"/>
</dbReference>
<accession>A0ABW9KNU2</accession>
<dbReference type="Proteomes" id="UP001634747">
    <property type="component" value="Unassembled WGS sequence"/>
</dbReference>
<evidence type="ECO:0000313" key="3">
    <source>
        <dbReference type="Proteomes" id="UP001634747"/>
    </source>
</evidence>
<gene>
    <name evidence="2" type="ORF">ACK2TP_10430</name>
</gene>
<keyword evidence="3" id="KW-1185">Reference proteome</keyword>
<reference evidence="2 3" key="1">
    <citation type="submission" date="2024-12" db="EMBL/GenBank/DDBJ databases">
        <authorList>
            <person name="Lee Y."/>
        </authorList>
    </citation>
    <scope>NUCLEOTIDE SEQUENCE [LARGE SCALE GENOMIC DNA]</scope>
    <source>
        <strain evidence="2 3">03SUJ4</strain>
    </source>
</reference>
<protein>
    <submittedName>
        <fullName evidence="2">Class I SAM-dependent methyltransferase</fullName>
    </submittedName>
</protein>
<sequence length="206" mass="23317">MRFFGGGEARNSDPSRQRIPRHSSGWATLRTFLNEQESLRVLDIGPTSSTNINLLTSWGHSIYMADLAGEAQSSNWIRSDAEPGEEFDSAAFLDANLPVAGRLFDVVLLWDVADYLPKSLVGPLFERLHAVMAPGGRLLVFGHVKPETGFHRYHLREDEQVDVQPVSGLAVQNIYTNRQMETLLHEYSTYRFFLAKDNLREILVNR</sequence>
<comment type="caution">
    <text evidence="2">The sequence shown here is derived from an EMBL/GenBank/DDBJ whole genome shotgun (WGS) entry which is preliminary data.</text>
</comment>
<evidence type="ECO:0000313" key="2">
    <source>
        <dbReference type="EMBL" id="MFN2976179.1"/>
    </source>
</evidence>
<name>A0ABW9KNU2_9BACT</name>
<keyword evidence="2" id="KW-0489">Methyltransferase</keyword>
<organism evidence="2 3">
    <name type="scientific">Terriglobus aquaticus</name>
    <dbReference type="NCBI Taxonomy" id="940139"/>
    <lineage>
        <taxon>Bacteria</taxon>
        <taxon>Pseudomonadati</taxon>
        <taxon>Acidobacteriota</taxon>
        <taxon>Terriglobia</taxon>
        <taxon>Terriglobales</taxon>
        <taxon>Acidobacteriaceae</taxon>
        <taxon>Terriglobus</taxon>
    </lineage>
</organism>